<dbReference type="eggNOG" id="COG3440">
    <property type="taxonomic scope" value="Bacteria"/>
</dbReference>
<evidence type="ECO:0000259" key="1">
    <source>
        <dbReference type="Pfam" id="PF13391"/>
    </source>
</evidence>
<dbReference type="Proteomes" id="UP000181981">
    <property type="component" value="Unassembled WGS sequence"/>
</dbReference>
<keyword evidence="4" id="KW-0540">Nuclease</keyword>
<dbReference type="Pfam" id="PF13391">
    <property type="entry name" value="HNH_2"/>
    <property type="match status" value="1"/>
</dbReference>
<dbReference type="EMBL" id="CP007451">
    <property type="protein sequence ID" value="AHW59570.1"/>
    <property type="molecule type" value="Genomic_DNA"/>
</dbReference>
<protein>
    <submittedName>
        <fullName evidence="3">HNH endonuclease</fullName>
    </submittedName>
    <submittedName>
        <fullName evidence="4">Putative restriction endonuclease</fullName>
    </submittedName>
</protein>
<feature type="domain" description="ScoMcrA-like DNA sulfur-binding" evidence="2">
    <location>
        <begin position="7"/>
        <end position="142"/>
    </location>
</feature>
<dbReference type="PIRSF" id="PIRSF030850">
    <property type="entry name" value="UCP030850"/>
    <property type="match status" value="1"/>
</dbReference>
<dbReference type="EMBL" id="FOHT01000048">
    <property type="protein sequence ID" value="SEU11545.1"/>
    <property type="molecule type" value="Genomic_DNA"/>
</dbReference>
<reference evidence="3 5" key="1">
    <citation type="submission" date="2014-03" db="EMBL/GenBank/DDBJ databases">
        <title>Complete genome sequence of a deeply braunched marine Bacteroidia bacterium Draconibacterium orientale type strain FH5T.</title>
        <authorList>
            <person name="Li X."/>
            <person name="Wang X."/>
            <person name="Xie Z."/>
            <person name="Du Z."/>
            <person name="Chen G."/>
        </authorList>
    </citation>
    <scope>NUCLEOTIDE SEQUENCE [LARGE SCALE GENOMIC DNA]</scope>
    <source>
        <strain evidence="3 5">FH5</strain>
    </source>
</reference>
<dbReference type="GO" id="GO:0004519">
    <property type="term" value="F:endonuclease activity"/>
    <property type="evidence" value="ECO:0007669"/>
    <property type="project" value="UniProtKB-KW"/>
</dbReference>
<dbReference type="AlphaFoldDB" id="X5DWI4"/>
<evidence type="ECO:0000313" key="4">
    <source>
        <dbReference type="EMBL" id="SEU11545.1"/>
    </source>
</evidence>
<gene>
    <name evidence="3" type="ORF">FH5T_08085</name>
    <name evidence="4" type="ORF">SAMN05444285_1483</name>
</gene>
<dbReference type="OrthoDB" id="67788at2"/>
<dbReference type="RefSeq" id="WP_051567711.1">
    <property type="nucleotide sequence ID" value="NZ_FOHT01000048.1"/>
</dbReference>
<dbReference type="Proteomes" id="UP000023772">
    <property type="component" value="Chromosome"/>
</dbReference>
<feature type="domain" description="HNH nuclease" evidence="1">
    <location>
        <begin position="210"/>
        <end position="263"/>
    </location>
</feature>
<dbReference type="HOGENOM" id="CLU_075532_0_0_10"/>
<organism evidence="4 6">
    <name type="scientific">Draconibacterium orientale</name>
    <dbReference type="NCBI Taxonomy" id="1168034"/>
    <lineage>
        <taxon>Bacteria</taxon>
        <taxon>Pseudomonadati</taxon>
        <taxon>Bacteroidota</taxon>
        <taxon>Bacteroidia</taxon>
        <taxon>Marinilabiliales</taxon>
        <taxon>Prolixibacteraceae</taxon>
        <taxon>Draconibacterium</taxon>
    </lineage>
</organism>
<dbReference type="KEGG" id="dori:FH5T_08085"/>
<proteinExistence type="predicted"/>
<keyword evidence="4" id="KW-0255">Endonuclease</keyword>
<dbReference type="InterPro" id="IPR003615">
    <property type="entry name" value="HNH_nuc"/>
</dbReference>
<dbReference type="InterPro" id="IPR058813">
    <property type="entry name" value="DNA-SBD_ScoMcrA"/>
</dbReference>
<evidence type="ECO:0000259" key="2">
    <source>
        <dbReference type="Pfam" id="PF26340"/>
    </source>
</evidence>
<evidence type="ECO:0000313" key="5">
    <source>
        <dbReference type="Proteomes" id="UP000023772"/>
    </source>
</evidence>
<keyword evidence="4" id="KW-0378">Hydrolase</keyword>
<dbReference type="STRING" id="1168034.FH5T_08085"/>
<dbReference type="InterPro" id="IPR011396">
    <property type="entry name" value="PT_DNA_restrict"/>
</dbReference>
<evidence type="ECO:0000313" key="6">
    <source>
        <dbReference type="Proteomes" id="UP000181981"/>
    </source>
</evidence>
<keyword evidence="5" id="KW-1185">Reference proteome</keyword>
<sequence>MSDLLTLNQGVTKYGKAPHKPILLLAVIESFENEEIVENWIEVNDSLVQHFLDIWNLLVKTPHVPTFALPFFHLKNEKGQFWKLITYPGREIPTTKSKSIKSYRALTEAVCAATLSDELYIALSDPIQREALKAAILDRYFGIHKVAQYPKQEPYSIKIKQQILYDPEQNYARKVKQTINEQPKEVRDEFVAARSAVFRKAILEIYDNQCAITGLKVADEKNRSLLDACHITPFAESYNDSIRNGLALSPTFHRAFDRGLITISDKYKILVHPKLKDYSLKSGIRQYEKQTLFLPQGSRFHPAIKCLQQHRQRFGY</sequence>
<reference evidence="4 6" key="2">
    <citation type="submission" date="2016-10" db="EMBL/GenBank/DDBJ databases">
        <authorList>
            <person name="de Groot N.N."/>
        </authorList>
    </citation>
    <scope>NUCLEOTIDE SEQUENCE [LARGE SCALE GENOMIC DNA]</scope>
    <source>
        <strain evidence="4 6">DSM 25947</strain>
    </source>
</reference>
<accession>X5DWI4</accession>
<evidence type="ECO:0000313" key="3">
    <source>
        <dbReference type="EMBL" id="AHW59570.1"/>
    </source>
</evidence>
<name>X5DWI4_9BACT</name>
<dbReference type="Pfam" id="PF26340">
    <property type="entry name" value="DNA-SBD_ScoMcrA"/>
    <property type="match status" value="1"/>
</dbReference>